<proteinExistence type="predicted"/>
<reference evidence="1" key="1">
    <citation type="journal article" date="2014" name="Int. J. Syst. Evol. Microbiol.">
        <title>Complete genome sequence of Corynebacterium casei LMG S-19264T (=DSM 44701T), isolated from a smear-ripened cheese.</title>
        <authorList>
            <consortium name="US DOE Joint Genome Institute (JGI-PGF)"/>
            <person name="Walter F."/>
            <person name="Albersmeier A."/>
            <person name="Kalinowski J."/>
            <person name="Ruckert C."/>
        </authorList>
    </citation>
    <scope>NUCLEOTIDE SEQUENCE</scope>
    <source>
        <strain evidence="1">JCM 4391</strain>
    </source>
</reference>
<protein>
    <submittedName>
        <fullName evidence="1">Uncharacterized protein</fullName>
    </submittedName>
</protein>
<comment type="caution">
    <text evidence="1">The sequence shown here is derived from an EMBL/GenBank/DDBJ whole genome shotgun (WGS) entry which is preliminary data.</text>
</comment>
<organism evidence="1 2">
    <name type="scientific">Streptomyces lavendofoliae</name>
    <dbReference type="NCBI Taxonomy" id="67314"/>
    <lineage>
        <taxon>Bacteria</taxon>
        <taxon>Bacillati</taxon>
        <taxon>Actinomycetota</taxon>
        <taxon>Actinomycetes</taxon>
        <taxon>Kitasatosporales</taxon>
        <taxon>Streptomycetaceae</taxon>
        <taxon>Streptomyces</taxon>
    </lineage>
</organism>
<evidence type="ECO:0000313" key="1">
    <source>
        <dbReference type="EMBL" id="GGU62195.1"/>
    </source>
</evidence>
<sequence length="278" mass="30997">MTDTAPQTPEQLLVDLGELHIRTLVSPQPKHPSAVGWQATAGAMAAGFARTLHALLEVAPDKAAEITDWFQGPFEEGPDPEEHTDWLERTVAKSPDVLEQWVTEGQELAKKAQAAVEAWEAKPQDVGIELEAIHGHFGLSYANYMVLPRTLLQSMPDAWQARFVAMVDELHEAFRHVEQPEAYKVEAATEHIVGEMTDLQLKMARISVDRYGGEEPPPKLAGEALAEWEEQHETDPTYTDEYGHALDPGERVLIPTVDPVPYYNRGRARVEPRLGGER</sequence>
<gene>
    <name evidence="1" type="ORF">GCM10010274_58710</name>
</gene>
<dbReference type="RefSeq" id="WP_189554304.1">
    <property type="nucleotide sequence ID" value="NZ_BMTP01000020.1"/>
</dbReference>
<keyword evidence="2" id="KW-1185">Reference proteome</keyword>
<reference evidence="1" key="2">
    <citation type="submission" date="2020-09" db="EMBL/GenBank/DDBJ databases">
        <authorList>
            <person name="Sun Q."/>
            <person name="Ohkuma M."/>
        </authorList>
    </citation>
    <scope>NUCLEOTIDE SEQUENCE</scope>
    <source>
        <strain evidence="1">JCM 4391</strain>
    </source>
</reference>
<dbReference type="EMBL" id="BMTP01000020">
    <property type="protein sequence ID" value="GGU62195.1"/>
    <property type="molecule type" value="Genomic_DNA"/>
</dbReference>
<name>A0A918M7W3_9ACTN</name>
<dbReference type="AlphaFoldDB" id="A0A918M7W3"/>
<dbReference type="Proteomes" id="UP000636661">
    <property type="component" value="Unassembled WGS sequence"/>
</dbReference>
<evidence type="ECO:0000313" key="2">
    <source>
        <dbReference type="Proteomes" id="UP000636661"/>
    </source>
</evidence>
<accession>A0A918M7W3</accession>